<dbReference type="GO" id="GO:0003730">
    <property type="term" value="F:mRNA 3'-UTR binding"/>
    <property type="evidence" value="ECO:0007669"/>
    <property type="project" value="TreeGrafter"/>
</dbReference>
<dbReference type="InterPro" id="IPR033133">
    <property type="entry name" value="PUM-HD"/>
</dbReference>
<feature type="compositionally biased region" description="Low complexity" evidence="3">
    <location>
        <begin position="54"/>
        <end position="75"/>
    </location>
</feature>
<dbReference type="GO" id="GO:0000288">
    <property type="term" value="P:nuclear-transcribed mRNA catabolic process, deadenylation-dependent decay"/>
    <property type="evidence" value="ECO:0007669"/>
    <property type="project" value="TreeGrafter"/>
</dbReference>
<proteinExistence type="predicted"/>
<dbReference type="OrthoDB" id="668540at2759"/>
<organism evidence="5 6">
    <name type="scientific">Ceraceosorus bombacis</name>
    <dbReference type="NCBI Taxonomy" id="401625"/>
    <lineage>
        <taxon>Eukaryota</taxon>
        <taxon>Fungi</taxon>
        <taxon>Dikarya</taxon>
        <taxon>Basidiomycota</taxon>
        <taxon>Ustilaginomycotina</taxon>
        <taxon>Exobasidiomycetes</taxon>
        <taxon>Ceraceosorales</taxon>
        <taxon>Ceraceosoraceae</taxon>
        <taxon>Ceraceosorus</taxon>
    </lineage>
</organism>
<evidence type="ECO:0000259" key="4">
    <source>
        <dbReference type="PROSITE" id="PS50303"/>
    </source>
</evidence>
<dbReference type="InterPro" id="IPR001313">
    <property type="entry name" value="Pumilio_RNA-bd_rpt"/>
</dbReference>
<dbReference type="PANTHER" id="PTHR12537">
    <property type="entry name" value="RNA BINDING PROTEIN PUMILIO-RELATED"/>
    <property type="match status" value="1"/>
</dbReference>
<feature type="domain" description="PUM-HD" evidence="4">
    <location>
        <begin position="254"/>
        <end position="626"/>
    </location>
</feature>
<dbReference type="SUPFAM" id="SSF48371">
    <property type="entry name" value="ARM repeat"/>
    <property type="match status" value="1"/>
</dbReference>
<feature type="repeat" description="Pumilio" evidence="2">
    <location>
        <begin position="465"/>
        <end position="504"/>
    </location>
</feature>
<sequence length="631" mass="69139">MQRPASTTPPEADEERDASLRSATSAWWLTGERPDLLGSIEDTSQDLPHDSEGQQAQPTPQSSWSPASSLTPSPSGGALANSTRPMKRVSNPSNAVWSPERSAFEVSGHATGPLTPQESYERVENLNEEDFAIAFAKEKAARPWKTGKGISLTATRAEVAYNGNQAFQSDDMPGPTGRQASAPGTSHGLLAAAPIFEHHRARTQPSAMDSRDAHDWSLANGALEASLEHDSQLQPALDKATARRGLRSLTPPSVTPVRLEELQDVNAALLVELEKVRGQLAEKEAVNIALSRRLTFLEAKLGIRSAEPLSGQQSMSNASTPIAFNPRANSLLHTSYGDPRAEMLRGGASQSVTPDPFSPFQTSQHSVHQPEQELIGEEIKQEVVEELLNDRLMETLTSRNSIHVWQKVLEINWSSAEVRQRMFDAINNVMRGKWAQTARQETGSIVCQNIFESADREEKRECISEILEQLCLCATNQWGVWVVQHILEHGEAQDRRTAFNKLLEEAVHLTLSQYGQKAIMTALKCHDADFINAYLDIICDRESAGEGGASSARSNVGASSNYTGSRRSVLVDIASAPQGTQIMHTLLTSVGHEQRDRIIRTVRKNSVFLKGSKAGLKVHQLVERARAFGGY</sequence>
<dbReference type="Pfam" id="PF00806">
    <property type="entry name" value="PUF"/>
    <property type="match status" value="2"/>
</dbReference>
<protein>
    <submittedName>
        <fullName evidence="5">Translational repressor Pumilio/PUF3 and related RNA-binding proteins (Puf superfamily)</fullName>
    </submittedName>
</protein>
<dbReference type="STRING" id="401625.A0A0P1BHA6"/>
<evidence type="ECO:0000313" key="6">
    <source>
        <dbReference type="Proteomes" id="UP000054845"/>
    </source>
</evidence>
<dbReference type="InterPro" id="IPR016024">
    <property type="entry name" value="ARM-type_fold"/>
</dbReference>
<dbReference type="Gene3D" id="1.25.10.10">
    <property type="entry name" value="Leucine-rich Repeat Variant"/>
    <property type="match status" value="1"/>
</dbReference>
<dbReference type="GO" id="GO:0005737">
    <property type="term" value="C:cytoplasm"/>
    <property type="evidence" value="ECO:0007669"/>
    <property type="project" value="TreeGrafter"/>
</dbReference>
<evidence type="ECO:0000256" key="2">
    <source>
        <dbReference type="PROSITE-ProRule" id="PRU00317"/>
    </source>
</evidence>
<evidence type="ECO:0000256" key="3">
    <source>
        <dbReference type="SAM" id="MobiDB-lite"/>
    </source>
</evidence>
<dbReference type="PROSITE" id="PS50303">
    <property type="entry name" value="PUM_HD"/>
    <property type="match status" value="1"/>
</dbReference>
<accession>A0A0P1BHA6</accession>
<dbReference type="AlphaFoldDB" id="A0A0P1BHA6"/>
<reference evidence="5 6" key="1">
    <citation type="submission" date="2014-09" db="EMBL/GenBank/DDBJ databases">
        <authorList>
            <person name="Magalhaes I.L.F."/>
            <person name="Oliveira U."/>
            <person name="Santos F.R."/>
            <person name="Vidigal T.H.D.A."/>
            <person name="Brescovit A.D."/>
            <person name="Santos A.J."/>
        </authorList>
    </citation>
    <scope>NUCLEOTIDE SEQUENCE [LARGE SCALE GENOMIC DNA]</scope>
</reference>
<keyword evidence="1" id="KW-0677">Repeat</keyword>
<dbReference type="EMBL" id="CCYA01000252">
    <property type="protein sequence ID" value="CEH15149.1"/>
    <property type="molecule type" value="Genomic_DNA"/>
</dbReference>
<dbReference type="PANTHER" id="PTHR12537:SF12">
    <property type="entry name" value="MATERNAL PROTEIN PUMILIO"/>
    <property type="match status" value="1"/>
</dbReference>
<feature type="compositionally biased region" description="Polar residues" evidence="3">
    <location>
        <begin position="80"/>
        <end position="96"/>
    </location>
</feature>
<feature type="region of interest" description="Disordered" evidence="3">
    <location>
        <begin position="1"/>
        <end position="118"/>
    </location>
</feature>
<evidence type="ECO:0000256" key="1">
    <source>
        <dbReference type="ARBA" id="ARBA00022737"/>
    </source>
</evidence>
<dbReference type="InterPro" id="IPR011989">
    <property type="entry name" value="ARM-like"/>
</dbReference>
<dbReference type="SMART" id="SM00025">
    <property type="entry name" value="Pumilio"/>
    <property type="match status" value="5"/>
</dbReference>
<keyword evidence="6" id="KW-1185">Reference proteome</keyword>
<evidence type="ECO:0000313" key="5">
    <source>
        <dbReference type="EMBL" id="CEH15149.1"/>
    </source>
</evidence>
<name>A0A0P1BHA6_9BASI</name>
<dbReference type="PROSITE" id="PS50302">
    <property type="entry name" value="PUM"/>
    <property type="match status" value="1"/>
</dbReference>
<dbReference type="Proteomes" id="UP000054845">
    <property type="component" value="Unassembled WGS sequence"/>
</dbReference>